<protein>
    <submittedName>
        <fullName evidence="2">Uncharacterized protein</fullName>
    </submittedName>
</protein>
<organism evidence="2 3">
    <name type="scientific">Pelagomonas calceolata</name>
    <dbReference type="NCBI Taxonomy" id="35677"/>
    <lineage>
        <taxon>Eukaryota</taxon>
        <taxon>Sar</taxon>
        <taxon>Stramenopiles</taxon>
        <taxon>Ochrophyta</taxon>
        <taxon>Pelagophyceae</taxon>
        <taxon>Pelagomonadales</taxon>
        <taxon>Pelagomonadaceae</taxon>
        <taxon>Pelagomonas</taxon>
    </lineage>
</organism>
<sequence>MWSMPSSPCGLLGPCSANSDMAPHRYAMRTRVLFMSTSSLSKVSLLVSPVVSYKNWSSPPWNLTWMTTIFFGFAALRLFHGFSWGASTASTRRKSCARC</sequence>
<dbReference type="EMBL" id="CAKKNE010000005">
    <property type="protein sequence ID" value="CAH0376729.1"/>
    <property type="molecule type" value="Genomic_DNA"/>
</dbReference>
<evidence type="ECO:0000313" key="2">
    <source>
        <dbReference type="EMBL" id="CAH0376729.1"/>
    </source>
</evidence>
<dbReference type="AlphaFoldDB" id="A0A8J2T086"/>
<evidence type="ECO:0000313" key="3">
    <source>
        <dbReference type="Proteomes" id="UP000789595"/>
    </source>
</evidence>
<name>A0A8J2T086_9STRA</name>
<gene>
    <name evidence="2" type="ORF">PECAL_5P13360</name>
</gene>
<evidence type="ECO:0000256" key="1">
    <source>
        <dbReference type="SAM" id="Phobius"/>
    </source>
</evidence>
<comment type="caution">
    <text evidence="2">The sequence shown here is derived from an EMBL/GenBank/DDBJ whole genome shotgun (WGS) entry which is preliminary data.</text>
</comment>
<keyword evidence="1" id="KW-0472">Membrane</keyword>
<feature type="transmembrane region" description="Helical" evidence="1">
    <location>
        <begin position="63"/>
        <end position="84"/>
    </location>
</feature>
<reference evidence="2" key="1">
    <citation type="submission" date="2021-11" db="EMBL/GenBank/DDBJ databases">
        <authorList>
            <consortium name="Genoscope - CEA"/>
            <person name="William W."/>
        </authorList>
    </citation>
    <scope>NUCLEOTIDE SEQUENCE</scope>
</reference>
<accession>A0A8J2T086</accession>
<dbReference type="Proteomes" id="UP000789595">
    <property type="component" value="Unassembled WGS sequence"/>
</dbReference>
<proteinExistence type="predicted"/>
<keyword evidence="1" id="KW-0812">Transmembrane</keyword>
<keyword evidence="3" id="KW-1185">Reference proteome</keyword>
<keyword evidence="1" id="KW-1133">Transmembrane helix</keyword>